<keyword evidence="10 12" id="KW-0539">Nucleus</keyword>
<feature type="region of interest" description="Disordered" evidence="13">
    <location>
        <begin position="629"/>
        <end position="670"/>
    </location>
</feature>
<sequence>MANELDRVRISAAELRAEASNSVNITDCHKGEQHVNKQHKKREGKRPDMQRYQPVPGHGRRRCESEEGEAGHSDPLTADSYEHDQPSQHERRNVSEKVFERQGCTDGGVDADHMEDNRMRGDGGGTQNCNKGGDGCQSKTEANLGKCLAENDREQQEPAGAAKPTKKARKPDREFYQPGSRRNIHGKDCGVGSEQDKPPPKKHDQKSEQESQLISEDKEENKKTCTQKQGRKDREVKGMQGNVKQVKSSETNKKHGSRDVNKPPLPSDSSVEKISVKIEKLSVKEKDNAGCEGDVEELSCRSGETTDKKGRVQGGGSKEEEEKEKVEKRRERGNRRRRAGEKEKEKNQDASRAENNVGGGGKGDRRKAERDRKASETDKDNKPGKQGETHQSKSREERRENRRGDNNNNRSRDAEKDARTQRNVDKAVDRGDRNKPSANIKTPTSKRYSKSDIRRSRNRTYSSSSASSVTSLDGPGRGMDVDGTKWLCFESRLNNKESTANCGEGRKSHLQSWTAKGESSTESLEGSEYSDVAEDRRRRRRGGEEELSSERRREERNRSKGNKGECRGILRVSLEKQSGTSSRGGAAQQHSQSPLPRGRGGGILVLPTRTDVSHSHEVGQRLLFGGIRGGAAGRSRGGRGGGMRRLWDPNNPDQKPALTNTQSSQHSSLQQPVYLQTGTGYGQLHFLDTDDEVAGSPPGVPQGENFRSKQAAIAYYKFQKSDNPYFYPMPTGNPHNPGNSTGQRYPYPYHMGPYQMSPSNGLYSGPGVNQFCGSYKSAGYSQTASGAGLSAEEAEQQARGEMGRLLRAADAQELQLSNLLSRDRVSADGLDRMAQLRADLLGLYEQVVLTDIEFSDSQNVDQALWKNVFYQVIERFRQLLKDPTHDNTPHIRNMLLTLLDEGALFFDALLQKLQTVYQFKLEDYMDGIAIRARPLRKTVKYALISAQRCMICQGDIARYREQASDSANYGKARSWYLKAQQIAPKNGRPYNQLALLAVYTKRKLDAVYYYMRSLAASNPILTAKESLMSLFEEAKRKAEQLEQRRKQEHEGGSRGPAVRGRGRGEDGARVEIWIRPSRQASTPSSQRGGSESSRDSEQDGELGNLSASDLHKRFILSFLHAHGKLFTKVGMESFPEVASRVLQEFRTLLQHGPSLLGSTHMLKIITINMFTIHNANSRGEEGEVRSVLQEQSTALGLGMFALLVQRCTELLRDTPADPAAMADGEEEGKGEELEGMVRVSAFLLDLRELLPSIKVWSDWMLGHPDLWNPPPSSIDGCPDVWQCLADLCNVLACVDHEEVPLYKADTDESEGDEELTVLQLKEDRLLAGFVPLLAAPQEPCYTDRHTEMAIAADCKRVTVLKYFLEALCGQEEPLLAFKGGKYISVATAPLPSNNSMDTRSRMDSLTEKEADDVIVEAESSLSASEEDEDAEEAGDSENDIRQLKARRHVLANKLAQQQKRRDKIQAVLQTSGQLELEVRPLFLVPDTNGFIDHLGGLKKLLQCGTYIIVVPLIVITELDGLAKGQDNFGGGVGSGGRNAGSRSNYNVSASHVQAVQEKAQLAVAFLEKGFEAREPCLRALTSRGSQLESIAFRSEDTTGQQGNNDDVILSCCLNYCKDKAKDFMPHQRNGTVRLFREVVLLTDDRNLRVKALTRNVPVRDIPAFLSWAKVG</sequence>
<evidence type="ECO:0000313" key="15">
    <source>
        <dbReference type="EMBL" id="CAJ1063799.1"/>
    </source>
</evidence>
<comment type="domain">
    <text evidence="12">The PINc domain confers endonuclease activity and is expected to bind the catalytic metal ion.</text>
</comment>
<evidence type="ECO:0000256" key="10">
    <source>
        <dbReference type="ARBA" id="ARBA00023242"/>
    </source>
</evidence>
<evidence type="ECO:0000256" key="5">
    <source>
        <dbReference type="ARBA" id="ARBA00022722"/>
    </source>
</evidence>
<feature type="compositionally biased region" description="Basic and acidic residues" evidence="13">
    <location>
        <begin position="340"/>
        <end position="352"/>
    </location>
</feature>
<feature type="compositionally biased region" description="Basic and acidic residues" evidence="13">
    <location>
        <begin position="62"/>
        <end position="72"/>
    </location>
</feature>
<keyword evidence="12" id="KW-0479">Metal-binding</keyword>
<evidence type="ECO:0000256" key="4">
    <source>
        <dbReference type="ARBA" id="ARBA00022490"/>
    </source>
</evidence>
<evidence type="ECO:0000256" key="3">
    <source>
        <dbReference type="ARBA" id="ARBA00022454"/>
    </source>
</evidence>
<keyword evidence="9 12" id="KW-0866">Nonsense-mediated mRNA decay</keyword>
<evidence type="ECO:0000256" key="2">
    <source>
        <dbReference type="ARBA" id="ARBA00004574"/>
    </source>
</evidence>
<dbReference type="Proteomes" id="UP001178508">
    <property type="component" value="Chromosome 9"/>
</dbReference>
<dbReference type="CDD" id="cd09885">
    <property type="entry name" value="PIN_Smg6-like"/>
    <property type="match status" value="1"/>
</dbReference>
<protein>
    <recommendedName>
        <fullName evidence="11 12">Telomerase-binding protein EST1A</fullName>
        <ecNumber evidence="12">3.1.-.-</ecNumber>
    </recommendedName>
</protein>
<evidence type="ECO:0000256" key="1">
    <source>
        <dbReference type="ARBA" id="ARBA00001936"/>
    </source>
</evidence>
<feature type="compositionally biased region" description="Basic and acidic residues" evidence="13">
    <location>
        <begin position="317"/>
        <end position="330"/>
    </location>
</feature>
<feature type="region of interest" description="Disordered" evidence="13">
    <location>
        <begin position="1388"/>
        <end position="1441"/>
    </location>
</feature>
<keyword evidence="6 12" id="KW-0255">Endonuclease</keyword>
<evidence type="ECO:0000256" key="13">
    <source>
        <dbReference type="SAM" id="MobiDB-lite"/>
    </source>
</evidence>
<feature type="compositionally biased region" description="Polar residues" evidence="13">
    <location>
        <begin position="575"/>
        <end position="594"/>
    </location>
</feature>
<dbReference type="GO" id="GO:0004519">
    <property type="term" value="F:endonuclease activity"/>
    <property type="evidence" value="ECO:0007669"/>
    <property type="project" value="UniProtKB-UniRule"/>
</dbReference>
<evidence type="ECO:0000313" key="16">
    <source>
        <dbReference type="Proteomes" id="UP001178508"/>
    </source>
</evidence>
<dbReference type="SUPFAM" id="SSF48452">
    <property type="entry name" value="TPR-like"/>
    <property type="match status" value="1"/>
</dbReference>
<keyword evidence="3 12" id="KW-0158">Chromosome</keyword>
<keyword evidence="7 12" id="KW-0378">Hydrolase</keyword>
<keyword evidence="16" id="KW-1185">Reference proteome</keyword>
<dbReference type="PANTHER" id="PTHR15696:SF0">
    <property type="entry name" value="TELOMERASE-BINDING PROTEIN EST1A"/>
    <property type="match status" value="1"/>
</dbReference>
<keyword evidence="12" id="KW-0464">Manganese</keyword>
<feature type="compositionally biased region" description="Polar residues" evidence="13">
    <location>
        <begin position="1078"/>
        <end position="1091"/>
    </location>
</feature>
<feature type="region of interest" description="Disordered" evidence="13">
    <location>
        <begin position="1038"/>
        <end position="1103"/>
    </location>
</feature>
<dbReference type="GO" id="GO:0005829">
    <property type="term" value="C:cytosol"/>
    <property type="evidence" value="ECO:0007669"/>
    <property type="project" value="UniProtKB-SubCell"/>
</dbReference>
<evidence type="ECO:0000256" key="9">
    <source>
        <dbReference type="ARBA" id="ARBA00023161"/>
    </source>
</evidence>
<comment type="cofactor">
    <cofactor evidence="1 12">
        <name>Mn(2+)</name>
        <dbReference type="ChEBI" id="CHEBI:29035"/>
    </cofactor>
</comment>
<evidence type="ECO:0000256" key="7">
    <source>
        <dbReference type="ARBA" id="ARBA00022801"/>
    </source>
</evidence>
<dbReference type="GO" id="GO:0000184">
    <property type="term" value="P:nuclear-transcribed mRNA catabolic process, nonsense-mediated decay"/>
    <property type="evidence" value="ECO:0007669"/>
    <property type="project" value="UniProtKB-KW"/>
</dbReference>
<proteinExistence type="predicted"/>
<name>A0AAV1FSD0_XYRNO</name>
<dbReference type="Pfam" id="PF10373">
    <property type="entry name" value="EST1_DNA_bind"/>
    <property type="match status" value="1"/>
</dbReference>
<evidence type="ECO:0000256" key="11">
    <source>
        <dbReference type="ARBA" id="ARBA00069784"/>
    </source>
</evidence>
<comment type="function">
    <text evidence="12">Component of the telomerase ribonucleoprotein (RNP) complex that is essential for the replication of chromosome termini.</text>
</comment>
<dbReference type="SMART" id="SM00670">
    <property type="entry name" value="PINc"/>
    <property type="match status" value="1"/>
</dbReference>
<comment type="function">
    <text evidence="12">Plays a role in nonsense-mediated mRNA decay.</text>
</comment>
<dbReference type="InterPro" id="IPR019458">
    <property type="entry name" value="Est1-like_N"/>
</dbReference>
<dbReference type="Pfam" id="PF13638">
    <property type="entry name" value="PIN_4"/>
    <property type="match status" value="1"/>
</dbReference>
<feature type="domain" description="PIN" evidence="14">
    <location>
        <begin position="1481"/>
        <end position="1649"/>
    </location>
</feature>
<dbReference type="InterPro" id="IPR018834">
    <property type="entry name" value="DNA/RNA-bd_Est1-type"/>
</dbReference>
<feature type="compositionally biased region" description="Low complexity" evidence="13">
    <location>
        <begin position="518"/>
        <end position="530"/>
    </location>
</feature>
<gene>
    <name evidence="15" type="ORF">XNOV1_A016892</name>
</gene>
<evidence type="ECO:0000259" key="14">
    <source>
        <dbReference type="SMART" id="SM00670"/>
    </source>
</evidence>
<organism evidence="15 16">
    <name type="scientific">Xyrichtys novacula</name>
    <name type="common">Pearly razorfish</name>
    <name type="synonym">Hemipteronotus novacula</name>
    <dbReference type="NCBI Taxonomy" id="13765"/>
    <lineage>
        <taxon>Eukaryota</taxon>
        <taxon>Metazoa</taxon>
        <taxon>Chordata</taxon>
        <taxon>Craniata</taxon>
        <taxon>Vertebrata</taxon>
        <taxon>Euteleostomi</taxon>
        <taxon>Actinopterygii</taxon>
        <taxon>Neopterygii</taxon>
        <taxon>Teleostei</taxon>
        <taxon>Neoteleostei</taxon>
        <taxon>Acanthomorphata</taxon>
        <taxon>Eupercaria</taxon>
        <taxon>Labriformes</taxon>
        <taxon>Labridae</taxon>
        <taxon>Xyrichtys</taxon>
    </lineage>
</organism>
<reference evidence="15" key="1">
    <citation type="submission" date="2023-08" db="EMBL/GenBank/DDBJ databases">
        <authorList>
            <person name="Alioto T."/>
            <person name="Alioto T."/>
            <person name="Gomez Garrido J."/>
        </authorList>
    </citation>
    <scope>NUCLEOTIDE SEQUENCE</scope>
</reference>
<dbReference type="PANTHER" id="PTHR15696">
    <property type="entry name" value="SMG-7 SUPPRESSOR WITH MORPHOLOGICAL EFFECT ON GENITALIA PROTEIN 7"/>
    <property type="match status" value="1"/>
</dbReference>
<feature type="compositionally biased region" description="Acidic residues" evidence="13">
    <location>
        <begin position="1424"/>
        <end position="1437"/>
    </location>
</feature>
<feature type="compositionally biased region" description="Basic and acidic residues" evidence="13">
    <location>
        <begin position="250"/>
        <end position="261"/>
    </location>
</feature>
<dbReference type="Gene3D" id="3.40.50.1010">
    <property type="entry name" value="5'-nuclease"/>
    <property type="match status" value="1"/>
</dbReference>
<keyword evidence="8 12" id="KW-0779">Telomere</keyword>
<feature type="compositionally biased region" description="Polar residues" evidence="13">
    <location>
        <begin position="436"/>
        <end position="446"/>
    </location>
</feature>
<dbReference type="InterPro" id="IPR011990">
    <property type="entry name" value="TPR-like_helical_dom_sf"/>
</dbReference>
<feature type="region of interest" description="Disordered" evidence="13">
    <location>
        <begin position="19"/>
        <end position="483"/>
    </location>
</feature>
<dbReference type="InterPro" id="IPR002716">
    <property type="entry name" value="PIN_dom"/>
</dbReference>
<accession>A0AAV1FSD0</accession>
<feature type="compositionally biased region" description="Basic and acidic residues" evidence="13">
    <location>
        <begin position="194"/>
        <end position="223"/>
    </location>
</feature>
<keyword evidence="5" id="KW-0540">Nuclease</keyword>
<dbReference type="InterPro" id="IPR029060">
    <property type="entry name" value="PIN-like_dom_sf"/>
</dbReference>
<keyword evidence="4 12" id="KW-0963">Cytoplasm</keyword>
<dbReference type="EMBL" id="OY660872">
    <property type="protein sequence ID" value="CAJ1063799.1"/>
    <property type="molecule type" value="Genomic_DNA"/>
</dbReference>
<dbReference type="Gene3D" id="1.25.40.10">
    <property type="entry name" value="Tetratricopeptide repeat domain"/>
    <property type="match status" value="1"/>
</dbReference>
<feature type="compositionally biased region" description="Basic and acidic residues" evidence="13">
    <location>
        <begin position="542"/>
        <end position="568"/>
    </location>
</feature>
<dbReference type="GO" id="GO:0005730">
    <property type="term" value="C:nucleolus"/>
    <property type="evidence" value="ECO:0007669"/>
    <property type="project" value="UniProtKB-SubCell"/>
</dbReference>
<dbReference type="GO" id="GO:0000781">
    <property type="term" value="C:chromosome, telomeric region"/>
    <property type="evidence" value="ECO:0007669"/>
    <property type="project" value="UniProtKB-SubCell"/>
</dbReference>
<dbReference type="InterPro" id="IPR045153">
    <property type="entry name" value="Est1/Ebs1-like"/>
</dbReference>
<dbReference type="Pfam" id="PF10374">
    <property type="entry name" value="EST1"/>
    <property type="match status" value="1"/>
</dbReference>
<evidence type="ECO:0000256" key="8">
    <source>
        <dbReference type="ARBA" id="ARBA00022895"/>
    </source>
</evidence>
<feature type="compositionally biased region" description="Basic and acidic residues" evidence="13">
    <location>
        <begin position="1398"/>
        <end position="1408"/>
    </location>
</feature>
<dbReference type="GO" id="GO:0042162">
    <property type="term" value="F:telomeric DNA binding"/>
    <property type="evidence" value="ECO:0007669"/>
    <property type="project" value="TreeGrafter"/>
</dbReference>
<feature type="region of interest" description="Disordered" evidence="13">
    <location>
        <begin position="497"/>
        <end position="605"/>
    </location>
</feature>
<dbReference type="FunFam" id="1.25.40.10:FF:000094">
    <property type="entry name" value="telomerase-binding protein EST1A isoform X1"/>
    <property type="match status" value="1"/>
</dbReference>
<feature type="compositionally biased region" description="Basic and acidic residues" evidence="13">
    <location>
        <begin position="1038"/>
        <end position="1052"/>
    </location>
</feature>
<feature type="compositionally biased region" description="Basic and acidic residues" evidence="13">
    <location>
        <begin position="362"/>
        <end position="435"/>
    </location>
</feature>
<feature type="compositionally biased region" description="Polar residues" evidence="13">
    <location>
        <begin position="651"/>
        <end position="670"/>
    </location>
</feature>
<feature type="compositionally biased region" description="Basic and acidic residues" evidence="13">
    <location>
        <begin position="270"/>
        <end position="289"/>
    </location>
</feature>
<feature type="compositionally biased region" description="Low complexity" evidence="13">
    <location>
        <begin position="459"/>
        <end position="471"/>
    </location>
</feature>
<feature type="compositionally biased region" description="Basic and acidic residues" evidence="13">
    <location>
        <begin position="80"/>
        <end position="100"/>
    </location>
</feature>
<dbReference type="GO" id="GO:0030145">
    <property type="term" value="F:manganese ion binding"/>
    <property type="evidence" value="ECO:0007669"/>
    <property type="project" value="UniProtKB-UniRule"/>
</dbReference>
<dbReference type="GO" id="GO:0016787">
    <property type="term" value="F:hydrolase activity"/>
    <property type="evidence" value="ECO:0007669"/>
    <property type="project" value="UniProtKB-KW"/>
</dbReference>
<dbReference type="SUPFAM" id="SSF88723">
    <property type="entry name" value="PIN domain-like"/>
    <property type="match status" value="1"/>
</dbReference>
<evidence type="ECO:0000256" key="12">
    <source>
        <dbReference type="RuleBase" id="RU369098"/>
    </source>
</evidence>
<evidence type="ECO:0000256" key="6">
    <source>
        <dbReference type="ARBA" id="ARBA00022759"/>
    </source>
</evidence>
<dbReference type="EC" id="3.1.-.-" evidence="12"/>
<dbReference type="GO" id="GO:0070034">
    <property type="term" value="F:telomerase RNA binding"/>
    <property type="evidence" value="ECO:0007669"/>
    <property type="project" value="TreeGrafter"/>
</dbReference>
<dbReference type="GO" id="GO:0005697">
    <property type="term" value="C:telomerase holoenzyme complex"/>
    <property type="evidence" value="ECO:0007669"/>
    <property type="project" value="TreeGrafter"/>
</dbReference>
<comment type="subcellular location">
    <subcellularLocation>
        <location evidence="2 12">Chromosome</location>
        <location evidence="2 12">Telomere</location>
    </subcellularLocation>
    <subcellularLocation>
        <location evidence="12">Nucleus</location>
        <location evidence="12">Nucleolus</location>
    </subcellularLocation>
    <subcellularLocation>
        <location evidence="12">Cytoplasm</location>
        <location evidence="12">Cytosol</location>
    </subcellularLocation>
</comment>
<dbReference type="FunFam" id="3.40.50.1010:FF:000014">
    <property type="entry name" value="telomerase-binding protein EST1A isoform X1"/>
    <property type="match status" value="1"/>
</dbReference>
<feature type="compositionally biased region" description="Basic and acidic residues" evidence="13">
    <location>
        <begin position="110"/>
        <end position="121"/>
    </location>
</feature>